<protein>
    <recommendedName>
        <fullName evidence="6">Peptidase S1 domain-containing protein</fullName>
    </recommendedName>
</protein>
<dbReference type="CDD" id="cd00190">
    <property type="entry name" value="Tryp_SPc"/>
    <property type="match status" value="1"/>
</dbReference>
<keyword evidence="3" id="KW-0720">Serine protease</keyword>
<gene>
    <name evidence="7" type="ORF">JYU34_008490</name>
</gene>
<feature type="signal peptide" evidence="5">
    <location>
        <begin position="1"/>
        <end position="15"/>
    </location>
</feature>
<evidence type="ECO:0000313" key="7">
    <source>
        <dbReference type="EMBL" id="KAG7305932.1"/>
    </source>
</evidence>
<evidence type="ECO:0000259" key="6">
    <source>
        <dbReference type="PROSITE" id="PS50240"/>
    </source>
</evidence>
<dbReference type="Gene3D" id="2.40.10.10">
    <property type="entry name" value="Trypsin-like serine proteases"/>
    <property type="match status" value="1"/>
</dbReference>
<keyword evidence="8" id="KW-1185">Reference proteome</keyword>
<evidence type="ECO:0000256" key="4">
    <source>
        <dbReference type="ARBA" id="ARBA00023157"/>
    </source>
</evidence>
<evidence type="ECO:0000256" key="2">
    <source>
        <dbReference type="ARBA" id="ARBA00022801"/>
    </source>
</evidence>
<dbReference type="Proteomes" id="UP000823941">
    <property type="component" value="Chromosome 12"/>
</dbReference>
<dbReference type="PANTHER" id="PTHR24276">
    <property type="entry name" value="POLYSERASE-RELATED"/>
    <property type="match status" value="1"/>
</dbReference>
<accession>A0ABQ7QL18</accession>
<keyword evidence="1" id="KW-0645">Protease</keyword>
<dbReference type="PANTHER" id="PTHR24276:SF98">
    <property type="entry name" value="FI18310P1-RELATED"/>
    <property type="match status" value="1"/>
</dbReference>
<dbReference type="InterPro" id="IPR009003">
    <property type="entry name" value="Peptidase_S1_PA"/>
</dbReference>
<dbReference type="InterPro" id="IPR043504">
    <property type="entry name" value="Peptidase_S1_PA_chymotrypsin"/>
</dbReference>
<name>A0ABQ7QL18_PLUXY</name>
<dbReference type="SUPFAM" id="SSF50494">
    <property type="entry name" value="Trypsin-like serine proteases"/>
    <property type="match status" value="1"/>
</dbReference>
<comment type="caution">
    <text evidence="7">The sequence shown here is derived from an EMBL/GenBank/DDBJ whole genome shotgun (WGS) entry which is preliminary data.</text>
</comment>
<proteinExistence type="predicted"/>
<sequence>MRSLIVLALFGVALAAPKASQRIVGGETTTIEENRFVADMEYSTRGVYFEPSCGAALVSNNVLISVFSCYNGDETFQWRARLGTSVSGSGGSLQTLKSIVPHPEFDRYKNDVAVIILNNVVTLTTKIGLARLAGASYILPAGSTITALGYGSEVEGVEESAELKKVDVNIVDQQTCFAIYDAVQEEFPYWPTIDAGMVCTGVSADGGSACYGDNGAPVVTDGDVLYAMSSWGKNCADEEHPIVNTLVPRYTDWIISVAEGSA</sequence>
<dbReference type="Pfam" id="PF00089">
    <property type="entry name" value="Trypsin"/>
    <property type="match status" value="1"/>
</dbReference>
<evidence type="ECO:0000313" key="8">
    <source>
        <dbReference type="Proteomes" id="UP000823941"/>
    </source>
</evidence>
<evidence type="ECO:0000256" key="1">
    <source>
        <dbReference type="ARBA" id="ARBA00022670"/>
    </source>
</evidence>
<dbReference type="PROSITE" id="PS50240">
    <property type="entry name" value="TRYPSIN_DOM"/>
    <property type="match status" value="1"/>
</dbReference>
<keyword evidence="5" id="KW-0732">Signal</keyword>
<evidence type="ECO:0000256" key="5">
    <source>
        <dbReference type="SAM" id="SignalP"/>
    </source>
</evidence>
<keyword evidence="2" id="KW-0378">Hydrolase</keyword>
<keyword evidence="4" id="KW-1015">Disulfide bond</keyword>
<feature type="chain" id="PRO_5046025044" description="Peptidase S1 domain-containing protein" evidence="5">
    <location>
        <begin position="16"/>
        <end position="262"/>
    </location>
</feature>
<dbReference type="InterPro" id="IPR001254">
    <property type="entry name" value="Trypsin_dom"/>
</dbReference>
<reference evidence="7 8" key="1">
    <citation type="submission" date="2021-06" db="EMBL/GenBank/DDBJ databases">
        <title>A haploid diamondback moth (Plutella xylostella L.) genome assembly resolves 31 chromosomes and identifies a diamide resistance mutation.</title>
        <authorList>
            <person name="Ward C.M."/>
            <person name="Perry K.D."/>
            <person name="Baker G."/>
            <person name="Powis K."/>
            <person name="Heckel D.G."/>
            <person name="Baxter S.W."/>
        </authorList>
    </citation>
    <scope>NUCLEOTIDE SEQUENCE [LARGE SCALE GENOMIC DNA]</scope>
    <source>
        <strain evidence="7 8">LV</strain>
        <tissue evidence="7">Single pupa</tissue>
    </source>
</reference>
<evidence type="ECO:0000256" key="3">
    <source>
        <dbReference type="ARBA" id="ARBA00022825"/>
    </source>
</evidence>
<organism evidence="7 8">
    <name type="scientific">Plutella xylostella</name>
    <name type="common">Diamondback moth</name>
    <name type="synonym">Plutella maculipennis</name>
    <dbReference type="NCBI Taxonomy" id="51655"/>
    <lineage>
        <taxon>Eukaryota</taxon>
        <taxon>Metazoa</taxon>
        <taxon>Ecdysozoa</taxon>
        <taxon>Arthropoda</taxon>
        <taxon>Hexapoda</taxon>
        <taxon>Insecta</taxon>
        <taxon>Pterygota</taxon>
        <taxon>Neoptera</taxon>
        <taxon>Endopterygota</taxon>
        <taxon>Lepidoptera</taxon>
        <taxon>Glossata</taxon>
        <taxon>Ditrysia</taxon>
        <taxon>Yponomeutoidea</taxon>
        <taxon>Plutellidae</taxon>
        <taxon>Plutella</taxon>
    </lineage>
</organism>
<dbReference type="InterPro" id="IPR050430">
    <property type="entry name" value="Peptidase_S1"/>
</dbReference>
<dbReference type="SMART" id="SM00020">
    <property type="entry name" value="Tryp_SPc"/>
    <property type="match status" value="1"/>
</dbReference>
<dbReference type="EMBL" id="JAHIBW010000012">
    <property type="protein sequence ID" value="KAG7305932.1"/>
    <property type="molecule type" value="Genomic_DNA"/>
</dbReference>
<feature type="domain" description="Peptidase S1" evidence="6">
    <location>
        <begin position="23"/>
        <end position="259"/>
    </location>
</feature>